<dbReference type="EMBL" id="BARS01059015">
    <property type="protein sequence ID" value="GAG42438.1"/>
    <property type="molecule type" value="Genomic_DNA"/>
</dbReference>
<comment type="caution">
    <text evidence="1">The sequence shown here is derived from an EMBL/GenBank/DDBJ whole genome shotgun (WGS) entry which is preliminary data.</text>
</comment>
<evidence type="ECO:0000313" key="1">
    <source>
        <dbReference type="EMBL" id="GAG42438.1"/>
    </source>
</evidence>
<sequence>DSAFEAQFSVEQPRTAVVAVDIDPELVRSAAVTYDKGETWRNLCQKDIAEPTGVIEPGFRSHIEDRHTFA</sequence>
<dbReference type="AlphaFoldDB" id="X0Y0X8"/>
<accession>X0Y0X8</accession>
<protein>
    <submittedName>
        <fullName evidence="1">Uncharacterized protein</fullName>
    </submittedName>
</protein>
<proteinExistence type="predicted"/>
<reference evidence="1" key="1">
    <citation type="journal article" date="2014" name="Front. Microbiol.">
        <title>High frequency of phylogenetically diverse reductive dehalogenase-homologous genes in deep subseafloor sedimentary metagenomes.</title>
        <authorList>
            <person name="Kawai M."/>
            <person name="Futagami T."/>
            <person name="Toyoda A."/>
            <person name="Takaki Y."/>
            <person name="Nishi S."/>
            <person name="Hori S."/>
            <person name="Arai W."/>
            <person name="Tsubouchi T."/>
            <person name="Morono Y."/>
            <person name="Uchiyama I."/>
            <person name="Ito T."/>
            <person name="Fujiyama A."/>
            <person name="Inagaki F."/>
            <person name="Takami H."/>
        </authorList>
    </citation>
    <scope>NUCLEOTIDE SEQUENCE</scope>
    <source>
        <strain evidence="1">Expedition CK06-06</strain>
    </source>
</reference>
<feature type="non-terminal residue" evidence="1">
    <location>
        <position position="1"/>
    </location>
</feature>
<name>X0Y0X8_9ZZZZ</name>
<organism evidence="1">
    <name type="scientific">marine sediment metagenome</name>
    <dbReference type="NCBI Taxonomy" id="412755"/>
    <lineage>
        <taxon>unclassified sequences</taxon>
        <taxon>metagenomes</taxon>
        <taxon>ecological metagenomes</taxon>
    </lineage>
</organism>
<gene>
    <name evidence="1" type="ORF">S01H1_85738</name>
</gene>
<feature type="non-terminal residue" evidence="1">
    <location>
        <position position="70"/>
    </location>
</feature>